<dbReference type="SUPFAM" id="SSF48452">
    <property type="entry name" value="TPR-like"/>
    <property type="match status" value="1"/>
</dbReference>
<feature type="chain" id="PRO_5042012757" description="PH domain-containing protein" evidence="2">
    <location>
        <begin position="24"/>
        <end position="327"/>
    </location>
</feature>
<feature type="region of interest" description="Disordered" evidence="1">
    <location>
        <begin position="124"/>
        <end position="154"/>
    </location>
</feature>
<feature type="signal peptide" evidence="2">
    <location>
        <begin position="1"/>
        <end position="23"/>
    </location>
</feature>
<evidence type="ECO:0000313" key="3">
    <source>
        <dbReference type="EMBL" id="KAI7837071.1"/>
    </source>
</evidence>
<organism evidence="3 4">
    <name type="scientific">Chlorella ohadii</name>
    <dbReference type="NCBI Taxonomy" id="2649997"/>
    <lineage>
        <taxon>Eukaryota</taxon>
        <taxon>Viridiplantae</taxon>
        <taxon>Chlorophyta</taxon>
        <taxon>core chlorophytes</taxon>
        <taxon>Trebouxiophyceae</taxon>
        <taxon>Chlorellales</taxon>
        <taxon>Chlorellaceae</taxon>
        <taxon>Chlorella clade</taxon>
        <taxon>Chlorella</taxon>
    </lineage>
</organism>
<evidence type="ECO:0008006" key="5">
    <source>
        <dbReference type="Google" id="ProtNLM"/>
    </source>
</evidence>
<name>A0AAD5DHP7_9CHLO</name>
<evidence type="ECO:0000256" key="2">
    <source>
        <dbReference type="SAM" id="SignalP"/>
    </source>
</evidence>
<accession>A0AAD5DHP7</accession>
<dbReference type="InterPro" id="IPR053277">
    <property type="entry name" value="Endomembrane_traffic_mod"/>
</dbReference>
<comment type="caution">
    <text evidence="3">The sequence shown here is derived from an EMBL/GenBank/DDBJ whole genome shotgun (WGS) entry which is preliminary data.</text>
</comment>
<sequence length="327" mass="34502">MLAGSSVAATVSAILVLAVAAAANKYERSLAVQPDNPQACWALHIVCRACNNLGLVLQDLSSLRPPAERPAYLHHSLSKFRRAIRLRPDFDRACYNLGTVLYAHACALQEALLASQEQAEAAQQAGAASGGGRPAGAGLSSPTTGGRGKGQQLASERAIQSTFAHAAQYISLAYAMQPSKQVYADSLSAVQRLLPLPWLRSGPLLAVHPQTEGTPGEQWVPCWFGLDHNGLQAVRPPTAFAGQHGLPSAPLPIGFELADVVDARRVNDPSLPAGAPFWLGLRSKPRGVYLVAADEDDAEGWVDATLLLAHLLRSGRLGGVKAALAVR</sequence>
<evidence type="ECO:0000256" key="1">
    <source>
        <dbReference type="SAM" id="MobiDB-lite"/>
    </source>
</evidence>
<proteinExistence type="predicted"/>
<protein>
    <recommendedName>
        <fullName evidence="5">PH domain-containing protein</fullName>
    </recommendedName>
</protein>
<keyword evidence="2" id="KW-0732">Signal</keyword>
<evidence type="ECO:0000313" key="4">
    <source>
        <dbReference type="Proteomes" id="UP001205105"/>
    </source>
</evidence>
<dbReference type="PANTHER" id="PTHR45005:SF2">
    <property type="entry name" value="PROTEIN HLB1"/>
    <property type="match status" value="1"/>
</dbReference>
<reference evidence="3" key="1">
    <citation type="submission" date="2020-11" db="EMBL/GenBank/DDBJ databases">
        <title>Chlorella ohadii genome sequencing and assembly.</title>
        <authorList>
            <person name="Murik O."/>
            <person name="Treves H."/>
            <person name="Kedem I."/>
            <person name="Shotland Y."/>
            <person name="Kaplan A."/>
        </authorList>
    </citation>
    <scope>NUCLEOTIDE SEQUENCE</scope>
    <source>
        <strain evidence="3">1</strain>
    </source>
</reference>
<keyword evidence="4" id="KW-1185">Reference proteome</keyword>
<dbReference type="AlphaFoldDB" id="A0AAD5DHP7"/>
<gene>
    <name evidence="3" type="ORF">COHA_009069</name>
</gene>
<dbReference type="EMBL" id="JADXDR010000165">
    <property type="protein sequence ID" value="KAI7837071.1"/>
    <property type="molecule type" value="Genomic_DNA"/>
</dbReference>
<dbReference type="Gene3D" id="1.25.40.10">
    <property type="entry name" value="Tetratricopeptide repeat domain"/>
    <property type="match status" value="1"/>
</dbReference>
<dbReference type="SUPFAM" id="SSF50729">
    <property type="entry name" value="PH domain-like"/>
    <property type="match status" value="1"/>
</dbReference>
<dbReference type="PANTHER" id="PTHR45005">
    <property type="match status" value="1"/>
</dbReference>
<dbReference type="Proteomes" id="UP001205105">
    <property type="component" value="Unassembled WGS sequence"/>
</dbReference>
<dbReference type="InterPro" id="IPR011990">
    <property type="entry name" value="TPR-like_helical_dom_sf"/>
</dbReference>